<dbReference type="PIRSF" id="PIRSF016578">
    <property type="entry name" value="HsaA"/>
    <property type="match status" value="1"/>
</dbReference>
<comment type="caution">
    <text evidence="4">The sequence shown here is derived from an EMBL/GenBank/DDBJ whole genome shotgun (WGS) entry which is preliminary data.</text>
</comment>
<feature type="domain" description="Acyl-CoA dehydrogenase C-terminal" evidence="3">
    <location>
        <begin position="250"/>
        <end position="386"/>
    </location>
</feature>
<evidence type="ECO:0000259" key="2">
    <source>
        <dbReference type="Pfam" id="PF02771"/>
    </source>
</evidence>
<sequence>MTLPLHEALKQSPWQNQPVPHDAASWIQRADEVAAILAVDALERDRAAEIATHEVRLLKDAGLTTILGPTQFGGGSQSWQTALQIIQVVSAADASVGQLLGYHLLWAWAVRLVGTDDQIAAVEQLYTSENLFFGGAVNPRDSDLNIEDAGDHLIYTGQKSFSTGARVSDLVVLEGTLPDGAHVFAIVPTAQDGIEFLGNWDNLGQRLSESGGIKITGVEVDWAGAAGYVNKEFQPLVYNTLNVPLIQQIFTAIYLGIAEGALRTAGTYTRDRSRAWPYSTDPKDSASAEAHVLETYGDLRAKLWAAQALAKSVDEEISLILHADREALTAGQRGLIAVRVAASKQVASTVALEVTNRIFEVTGARATSNAVGLDIYWRNIRTHSLHDPVAFKRREVGEYELLGLLPEPSWYT</sequence>
<dbReference type="PANTHER" id="PTHR43884">
    <property type="entry name" value="ACYL-COA DEHYDROGENASE"/>
    <property type="match status" value="1"/>
</dbReference>
<keyword evidence="1" id="KW-0560">Oxidoreductase</keyword>
<dbReference type="InterPro" id="IPR013107">
    <property type="entry name" value="Acyl-CoA_DH_C"/>
</dbReference>
<dbReference type="EMBL" id="JAAWVT010000001">
    <property type="protein sequence ID" value="NKG19492.1"/>
    <property type="molecule type" value="Genomic_DNA"/>
</dbReference>
<gene>
    <name evidence="4" type="ORF">HED64_02065</name>
</gene>
<evidence type="ECO:0000313" key="5">
    <source>
        <dbReference type="Proteomes" id="UP000746595"/>
    </source>
</evidence>
<dbReference type="Proteomes" id="UP000746595">
    <property type="component" value="Unassembled WGS sequence"/>
</dbReference>
<dbReference type="Pfam" id="PF08028">
    <property type="entry name" value="Acyl-CoA_dh_2"/>
    <property type="match status" value="1"/>
</dbReference>
<keyword evidence="5" id="KW-1185">Reference proteome</keyword>
<evidence type="ECO:0000313" key="4">
    <source>
        <dbReference type="EMBL" id="NKG19492.1"/>
    </source>
</evidence>
<dbReference type="GO" id="GO:0004497">
    <property type="term" value="F:monooxygenase activity"/>
    <property type="evidence" value="ECO:0007669"/>
    <property type="project" value="UniProtKB-KW"/>
</dbReference>
<evidence type="ECO:0000256" key="1">
    <source>
        <dbReference type="ARBA" id="ARBA00023002"/>
    </source>
</evidence>
<reference evidence="4 5" key="1">
    <citation type="submission" date="2020-04" db="EMBL/GenBank/DDBJ databases">
        <title>Paeniglutamicibacter sp. ANT13_2, a novel actinomycete isolated from sediment in Antarctica.</title>
        <authorList>
            <person name="Sakdapetsiri C."/>
            <person name="Pinyakong O."/>
        </authorList>
    </citation>
    <scope>NUCLEOTIDE SEQUENCE [LARGE SCALE GENOMIC DNA]</scope>
    <source>
        <strain evidence="4 5">ANT13_2</strain>
    </source>
</reference>
<evidence type="ECO:0000259" key="3">
    <source>
        <dbReference type="Pfam" id="PF08028"/>
    </source>
</evidence>
<keyword evidence="4" id="KW-0503">Monooxygenase</keyword>
<dbReference type="PANTHER" id="PTHR43884:SF12">
    <property type="entry name" value="ISOVALERYL-COA DEHYDROGENASE, MITOCHONDRIAL-RELATED"/>
    <property type="match status" value="1"/>
</dbReference>
<dbReference type="InterPro" id="IPR013786">
    <property type="entry name" value="AcylCoA_DH/ox_N"/>
</dbReference>
<dbReference type="SUPFAM" id="SSF47203">
    <property type="entry name" value="Acyl-CoA dehydrogenase C-terminal domain-like"/>
    <property type="match status" value="1"/>
</dbReference>
<dbReference type="RefSeq" id="WP_168150434.1">
    <property type="nucleotide sequence ID" value="NZ_JAAWVT010000001.1"/>
</dbReference>
<protein>
    <submittedName>
        <fullName evidence="4">Monooxygenase</fullName>
    </submittedName>
</protein>
<organism evidence="4 5">
    <name type="scientific">Paeniglutamicibacter terrestris</name>
    <dbReference type="NCBI Taxonomy" id="2723403"/>
    <lineage>
        <taxon>Bacteria</taxon>
        <taxon>Bacillati</taxon>
        <taxon>Actinomycetota</taxon>
        <taxon>Actinomycetes</taxon>
        <taxon>Micrococcales</taxon>
        <taxon>Micrococcaceae</taxon>
        <taxon>Paeniglutamicibacter</taxon>
    </lineage>
</organism>
<name>A0ABX1FZV0_9MICC</name>
<dbReference type="Pfam" id="PF02771">
    <property type="entry name" value="Acyl-CoA_dh_N"/>
    <property type="match status" value="1"/>
</dbReference>
<dbReference type="Gene3D" id="2.40.110.10">
    <property type="entry name" value="Butyryl-CoA Dehydrogenase, subunit A, domain 2"/>
    <property type="match status" value="1"/>
</dbReference>
<dbReference type="Gene3D" id="1.10.540.10">
    <property type="entry name" value="Acyl-CoA dehydrogenase/oxidase, N-terminal domain"/>
    <property type="match status" value="1"/>
</dbReference>
<dbReference type="InterPro" id="IPR037069">
    <property type="entry name" value="AcylCoA_DH/ox_N_sf"/>
</dbReference>
<accession>A0ABX1FZV0</accession>
<feature type="domain" description="Acyl-CoA dehydrogenase/oxidase N-terminal" evidence="2">
    <location>
        <begin position="38"/>
        <end position="119"/>
    </location>
</feature>
<dbReference type="SUPFAM" id="SSF56645">
    <property type="entry name" value="Acyl-CoA dehydrogenase NM domain-like"/>
    <property type="match status" value="1"/>
</dbReference>
<dbReference type="InterPro" id="IPR009100">
    <property type="entry name" value="AcylCoA_DH/oxidase_NM_dom_sf"/>
</dbReference>
<dbReference type="InterPro" id="IPR036250">
    <property type="entry name" value="AcylCo_DH-like_C"/>
</dbReference>
<proteinExistence type="predicted"/>
<dbReference type="InterPro" id="IPR046373">
    <property type="entry name" value="Acyl-CoA_Oxase/DH_mid-dom_sf"/>
</dbReference>
<dbReference type="Gene3D" id="1.20.140.10">
    <property type="entry name" value="Butyryl-CoA Dehydrogenase, subunit A, domain 3"/>
    <property type="match status" value="1"/>
</dbReference>